<dbReference type="Proteomes" id="UP000308730">
    <property type="component" value="Unassembled WGS sequence"/>
</dbReference>
<dbReference type="AlphaFoldDB" id="A0A4S4MUN8"/>
<accession>A0A4S4MUN8</accession>
<protein>
    <submittedName>
        <fullName evidence="1">Uncharacterized protein</fullName>
    </submittedName>
</protein>
<gene>
    <name evidence="1" type="ORF">EUX98_g4904</name>
</gene>
<evidence type="ECO:0000313" key="2">
    <source>
        <dbReference type="Proteomes" id="UP000308730"/>
    </source>
</evidence>
<sequence>MNSDRPRMKVAHYLGSGKWTPAIYDPVRDADLLAMWKTTFRDDAAFAALLRKQQTELELLQRQVGVANAKACFNFDKIQRDLDKGWTALNNADEVLRSSEGGKGLPYSEERLRSKERVAGVQHTEAIGEL</sequence>
<evidence type="ECO:0000313" key="1">
    <source>
        <dbReference type="EMBL" id="THH29287.1"/>
    </source>
</evidence>
<organism evidence="1 2">
    <name type="scientific">Antrodiella citrinella</name>
    <dbReference type="NCBI Taxonomy" id="2447956"/>
    <lineage>
        <taxon>Eukaryota</taxon>
        <taxon>Fungi</taxon>
        <taxon>Dikarya</taxon>
        <taxon>Basidiomycota</taxon>
        <taxon>Agaricomycotina</taxon>
        <taxon>Agaricomycetes</taxon>
        <taxon>Polyporales</taxon>
        <taxon>Steccherinaceae</taxon>
        <taxon>Antrodiella</taxon>
    </lineage>
</organism>
<comment type="caution">
    <text evidence="1">The sequence shown here is derived from an EMBL/GenBank/DDBJ whole genome shotgun (WGS) entry which is preliminary data.</text>
</comment>
<keyword evidence="2" id="KW-1185">Reference proteome</keyword>
<reference evidence="1 2" key="1">
    <citation type="submission" date="2019-02" db="EMBL/GenBank/DDBJ databases">
        <title>Genome sequencing of the rare red list fungi Antrodiella citrinella (Flaviporus citrinellus).</title>
        <authorList>
            <person name="Buettner E."/>
            <person name="Kellner H."/>
        </authorList>
    </citation>
    <scope>NUCLEOTIDE SEQUENCE [LARGE SCALE GENOMIC DNA]</scope>
    <source>
        <strain evidence="1 2">DSM 108506</strain>
    </source>
</reference>
<proteinExistence type="predicted"/>
<name>A0A4S4MUN8_9APHY</name>
<dbReference type="EMBL" id="SGPM01000131">
    <property type="protein sequence ID" value="THH29287.1"/>
    <property type="molecule type" value="Genomic_DNA"/>
</dbReference>